<evidence type="ECO:0000256" key="1">
    <source>
        <dbReference type="SAM" id="MobiDB-lite"/>
    </source>
</evidence>
<protein>
    <submittedName>
        <fullName evidence="2">Uncharacterized protein</fullName>
    </submittedName>
</protein>
<name>A0A194WCW2_CYTMA</name>
<feature type="compositionally biased region" description="Low complexity" evidence="1">
    <location>
        <begin position="124"/>
        <end position="135"/>
    </location>
</feature>
<dbReference type="InterPro" id="IPR050829">
    <property type="entry name" value="CorA_MIT"/>
</dbReference>
<evidence type="ECO:0000313" key="3">
    <source>
        <dbReference type="Proteomes" id="UP000078559"/>
    </source>
</evidence>
<feature type="region of interest" description="Disordered" evidence="1">
    <location>
        <begin position="122"/>
        <end position="157"/>
    </location>
</feature>
<dbReference type="PANTHER" id="PTHR47685:SF1">
    <property type="entry name" value="MAGNESIUM TRANSPORT PROTEIN CORA"/>
    <property type="match status" value="1"/>
</dbReference>
<accession>A0A194WCW2</accession>
<keyword evidence="3" id="KW-1185">Reference proteome</keyword>
<proteinExistence type="predicted"/>
<dbReference type="AlphaFoldDB" id="A0A194WCW2"/>
<sequence length="379" mass="43926">MELENFIDDYYYELRGSASYAHYRRPIISIMPNSSSRTHSVMMPFFDMETEEYLEPTKDVEEKEPFKMKQKLEEVYRHGGEDVEDLHLTRTLDQSYYMSLSDSTDIKNQVVFRYTKSRSQFGYNSNPSKDNSSSNMMHLGTTETSTRENPASVAGQPGKNRKAKLLMVNQMWLWKLDEHTILTSFPDRWSQVQDDDLMTYILRSLARFSPTTTDSMLNRLLNLCARYIDLPSNASLDDNCFDIFEQSIATIDNLSTTELGTEAAISDPGTEARRRLREAARNEVSNISDEVKYLWEIKDNRDELKMIDRVLEDQSHVLNKYYENLTFTSTSGIGTLQELAYSRDKVQRLLKEAEDVEASLNPLLDLKQKRSNLYEAVDT</sequence>
<reference evidence="2" key="1">
    <citation type="submission" date="2014-12" db="EMBL/GenBank/DDBJ databases">
        <title>Genome Sequence of Valsa Canker Pathogens Uncovers a Specific Adaption of Colonization on Woody Bark.</title>
        <authorList>
            <person name="Yin Z."/>
            <person name="Liu H."/>
            <person name="Gao X."/>
            <person name="Li Z."/>
            <person name="Song N."/>
            <person name="Ke X."/>
            <person name="Dai Q."/>
            <person name="Wu Y."/>
            <person name="Sun Y."/>
            <person name="Xu J.-R."/>
            <person name="Kang Z.K."/>
            <person name="Wang L."/>
            <person name="Huang L."/>
        </authorList>
    </citation>
    <scope>NUCLEOTIDE SEQUENCE [LARGE SCALE GENOMIC DNA]</scope>
    <source>
        <strain evidence="2">03-8</strain>
    </source>
</reference>
<dbReference type="Proteomes" id="UP000078559">
    <property type="component" value="Chromosome 12"/>
</dbReference>
<evidence type="ECO:0000313" key="2">
    <source>
        <dbReference type="EMBL" id="KUI74192.1"/>
    </source>
</evidence>
<dbReference type="OrthoDB" id="341259at2759"/>
<gene>
    <name evidence="2" type="ORF">VM1G_10037</name>
</gene>
<dbReference type="SMR" id="A0A194WCW2"/>
<dbReference type="EMBL" id="CM003109">
    <property type="protein sequence ID" value="KUI74192.1"/>
    <property type="molecule type" value="Genomic_DNA"/>
</dbReference>
<dbReference type="PANTHER" id="PTHR47685">
    <property type="entry name" value="MAGNESIUM TRANSPORT PROTEIN CORA"/>
    <property type="match status" value="1"/>
</dbReference>
<organism evidence="2 3">
    <name type="scientific">Cytospora mali</name>
    <name type="common">Apple Valsa canker fungus</name>
    <name type="synonym">Valsa mali</name>
    <dbReference type="NCBI Taxonomy" id="578113"/>
    <lineage>
        <taxon>Eukaryota</taxon>
        <taxon>Fungi</taxon>
        <taxon>Dikarya</taxon>
        <taxon>Ascomycota</taxon>
        <taxon>Pezizomycotina</taxon>
        <taxon>Sordariomycetes</taxon>
        <taxon>Sordariomycetidae</taxon>
        <taxon>Diaporthales</taxon>
        <taxon>Cytosporaceae</taxon>
        <taxon>Cytospora</taxon>
    </lineage>
</organism>